<reference evidence="4 5" key="1">
    <citation type="submission" date="2020-08" db="EMBL/GenBank/DDBJ databases">
        <title>Sequencing the genomes of 1000 actinobacteria strains.</title>
        <authorList>
            <person name="Klenk H.-P."/>
        </authorList>
    </citation>
    <scope>NUCLEOTIDE SEQUENCE [LARGE SCALE GENOMIC DNA]</scope>
    <source>
        <strain evidence="4 5">DSM 46659</strain>
    </source>
</reference>
<evidence type="ECO:0000256" key="1">
    <source>
        <dbReference type="SAM" id="MobiDB-lite"/>
    </source>
</evidence>
<dbReference type="Pfam" id="PF03713">
    <property type="entry name" value="DUF305"/>
    <property type="match status" value="1"/>
</dbReference>
<dbReference type="RefSeq" id="WP_184073801.1">
    <property type="nucleotide sequence ID" value="NZ_JACHDS010000001.1"/>
</dbReference>
<proteinExistence type="predicted"/>
<dbReference type="PANTHER" id="PTHR36933">
    <property type="entry name" value="SLL0788 PROTEIN"/>
    <property type="match status" value="1"/>
</dbReference>
<feature type="signal peptide" evidence="2">
    <location>
        <begin position="1"/>
        <end position="21"/>
    </location>
</feature>
<dbReference type="PROSITE" id="PS51257">
    <property type="entry name" value="PROKAR_LIPOPROTEIN"/>
    <property type="match status" value="1"/>
</dbReference>
<dbReference type="InterPro" id="IPR005183">
    <property type="entry name" value="DUF305_CopM-like"/>
</dbReference>
<evidence type="ECO:0000256" key="2">
    <source>
        <dbReference type="SAM" id="SignalP"/>
    </source>
</evidence>
<protein>
    <submittedName>
        <fullName evidence="4">Uncharacterized protein (DUF305 family)</fullName>
    </submittedName>
</protein>
<evidence type="ECO:0000259" key="3">
    <source>
        <dbReference type="Pfam" id="PF03713"/>
    </source>
</evidence>
<feature type="region of interest" description="Disordered" evidence="1">
    <location>
        <begin position="20"/>
        <end position="47"/>
    </location>
</feature>
<sequence>MRSWILAAGAAVVLAGAAACSGDGGGSDGPPALDPGAPGDSPTPASEERIAAAAEEVGHNEADVDFLLRMIEHHSQALEMSDLAEDRADNEAITAIADRIAAAQGAEIDVMQGWLEEHVYGPARENPNHRNYCGVDGAKGGDGGGSGAHHGGDVTCPTDLDHSSMPGMATEAQMKELRQAEGAEFDELFAELMIAHHQGGVDMAEDVVIDGKDTTVLKIANDVISEQNAEIKRIRAALAT</sequence>
<dbReference type="Gene3D" id="1.20.1260.10">
    <property type="match status" value="1"/>
</dbReference>
<organism evidence="4 5">
    <name type="scientific">Nocardiopsis mwathae</name>
    <dbReference type="NCBI Taxonomy" id="1472723"/>
    <lineage>
        <taxon>Bacteria</taxon>
        <taxon>Bacillati</taxon>
        <taxon>Actinomycetota</taxon>
        <taxon>Actinomycetes</taxon>
        <taxon>Streptosporangiales</taxon>
        <taxon>Nocardiopsidaceae</taxon>
        <taxon>Nocardiopsis</taxon>
    </lineage>
</organism>
<feature type="chain" id="PRO_5039307416" evidence="2">
    <location>
        <begin position="22"/>
        <end position="240"/>
    </location>
</feature>
<gene>
    <name evidence="4" type="ORF">HNR23_000907</name>
</gene>
<evidence type="ECO:0000313" key="5">
    <source>
        <dbReference type="Proteomes" id="UP000546642"/>
    </source>
</evidence>
<dbReference type="Proteomes" id="UP000546642">
    <property type="component" value="Unassembled WGS sequence"/>
</dbReference>
<name>A0A7W9YEY7_9ACTN</name>
<dbReference type="PANTHER" id="PTHR36933:SF1">
    <property type="entry name" value="SLL0788 PROTEIN"/>
    <property type="match status" value="1"/>
</dbReference>
<comment type="caution">
    <text evidence="4">The sequence shown here is derived from an EMBL/GenBank/DDBJ whole genome shotgun (WGS) entry which is preliminary data.</text>
</comment>
<feature type="compositionally biased region" description="Low complexity" evidence="1">
    <location>
        <begin position="29"/>
        <end position="42"/>
    </location>
</feature>
<keyword evidence="5" id="KW-1185">Reference proteome</keyword>
<dbReference type="InterPro" id="IPR012347">
    <property type="entry name" value="Ferritin-like"/>
</dbReference>
<dbReference type="EMBL" id="JACHDS010000001">
    <property type="protein sequence ID" value="MBB6170847.1"/>
    <property type="molecule type" value="Genomic_DNA"/>
</dbReference>
<feature type="domain" description="DUF305" evidence="3">
    <location>
        <begin position="63"/>
        <end position="237"/>
    </location>
</feature>
<keyword evidence="2" id="KW-0732">Signal</keyword>
<accession>A0A7W9YEY7</accession>
<dbReference type="AlphaFoldDB" id="A0A7W9YEY7"/>
<evidence type="ECO:0000313" key="4">
    <source>
        <dbReference type="EMBL" id="MBB6170847.1"/>
    </source>
</evidence>